<proteinExistence type="predicted"/>
<dbReference type="InterPro" id="IPR050490">
    <property type="entry name" value="Bact_solute-bd_prot1"/>
</dbReference>
<evidence type="ECO:0000313" key="4">
    <source>
        <dbReference type="Proteomes" id="UP000886814"/>
    </source>
</evidence>
<feature type="signal peptide" evidence="2">
    <location>
        <begin position="1"/>
        <end position="23"/>
    </location>
</feature>
<dbReference type="PROSITE" id="PS51257">
    <property type="entry name" value="PROKAR_LIPOPROTEIN"/>
    <property type="match status" value="1"/>
</dbReference>
<keyword evidence="1 2" id="KW-0732">Signal</keyword>
<reference evidence="3" key="1">
    <citation type="journal article" date="2021" name="PeerJ">
        <title>Extensive microbial diversity within the chicken gut microbiome revealed by metagenomics and culture.</title>
        <authorList>
            <person name="Gilroy R."/>
            <person name="Ravi A."/>
            <person name="Getino M."/>
            <person name="Pursley I."/>
            <person name="Horton D.L."/>
            <person name="Alikhan N.F."/>
            <person name="Baker D."/>
            <person name="Gharbi K."/>
            <person name="Hall N."/>
            <person name="Watson M."/>
            <person name="Adriaenssens E.M."/>
            <person name="Foster-Nyarko E."/>
            <person name="Jarju S."/>
            <person name="Secka A."/>
            <person name="Antonio M."/>
            <person name="Oren A."/>
            <person name="Chaudhuri R.R."/>
            <person name="La Ragione R."/>
            <person name="Hildebrand F."/>
            <person name="Pallen M.J."/>
        </authorList>
    </citation>
    <scope>NUCLEOTIDE SEQUENCE</scope>
    <source>
        <strain evidence="3">CHK195-9823</strain>
    </source>
</reference>
<dbReference type="AlphaFoldDB" id="A0A9D1TFV9"/>
<dbReference type="Proteomes" id="UP000886814">
    <property type="component" value="Unassembled WGS sequence"/>
</dbReference>
<dbReference type="Gene3D" id="3.40.190.10">
    <property type="entry name" value="Periplasmic binding protein-like II"/>
    <property type="match status" value="2"/>
</dbReference>
<sequence>MMNKKIRKLAALCVSAASVLSLAGCGGSGHQAADVDPDTPVSEVTFPLEEQAELSFITSAPATSTQDPNERMIFKRLEEQTNVHIDWTCFVADQFADKKNLALAQFGNLPDGLFNAGMSDYDLLRYAKQGIIIPLENLIDKYMPNLQAVFEKYPEYRTMCTAPDGHIYSFPWIEQLGEGKEAIQAIGDIPYINKKWLDCLGLDIPTTVDELEQVLIAFRDNADKIQEECGVEGDVIPMSFIINNGDQDPAILINGFGEGSGDTADHFAVTDEGEVIYTAVQEGYKEGIEWLHKLVEEDLVDPEAFTQEWSTYVAKGKNHRYGLCFTWDIANIDNYDDYVMLPALAGPDGLVNITRQNNSETSGFERGRCVLTTSCRDTALAAAWIDQMYAPLQSVQNNWGTYGEEGKPNIFEMSTNAEGGEMLKHEDLGDNSPVEVRESQSVNGPLAVLNDYYDVYVTQPDDAKWRLDNMHATYLDDMHSQYVYPNVFMSIDDTNKVSQYDTDIKKYAEQKKADWILNGGIEEEWDSYLEKMEDYGLSDYLAIKQKYFDQYQESLTQENTAAAQDTQS</sequence>
<dbReference type="SUPFAM" id="SSF53850">
    <property type="entry name" value="Periplasmic binding protein-like II"/>
    <property type="match status" value="1"/>
</dbReference>
<feature type="chain" id="PRO_5038767319" evidence="2">
    <location>
        <begin position="24"/>
        <end position="568"/>
    </location>
</feature>
<accession>A0A9D1TFV9</accession>
<organism evidence="3 4">
    <name type="scientific">Candidatus Blautia stercorigallinarum</name>
    <dbReference type="NCBI Taxonomy" id="2838501"/>
    <lineage>
        <taxon>Bacteria</taxon>
        <taxon>Bacillati</taxon>
        <taxon>Bacillota</taxon>
        <taxon>Clostridia</taxon>
        <taxon>Lachnospirales</taxon>
        <taxon>Lachnospiraceae</taxon>
        <taxon>Blautia</taxon>
    </lineage>
</organism>
<evidence type="ECO:0000313" key="3">
    <source>
        <dbReference type="EMBL" id="HIV39583.1"/>
    </source>
</evidence>
<gene>
    <name evidence="3" type="ORF">H9747_11425</name>
</gene>
<name>A0A9D1TFV9_9FIRM</name>
<evidence type="ECO:0000256" key="2">
    <source>
        <dbReference type="SAM" id="SignalP"/>
    </source>
</evidence>
<protein>
    <submittedName>
        <fullName evidence="3">ABC transporter substrate-binding protein</fullName>
    </submittedName>
</protein>
<comment type="caution">
    <text evidence="3">The sequence shown here is derived from an EMBL/GenBank/DDBJ whole genome shotgun (WGS) entry which is preliminary data.</text>
</comment>
<reference evidence="3" key="2">
    <citation type="submission" date="2021-04" db="EMBL/GenBank/DDBJ databases">
        <authorList>
            <person name="Gilroy R."/>
        </authorList>
    </citation>
    <scope>NUCLEOTIDE SEQUENCE</scope>
    <source>
        <strain evidence="3">CHK195-9823</strain>
    </source>
</reference>
<evidence type="ECO:0000256" key="1">
    <source>
        <dbReference type="ARBA" id="ARBA00022729"/>
    </source>
</evidence>
<dbReference type="PANTHER" id="PTHR43649:SF33">
    <property type="entry name" value="POLYGALACTURONAN_RHAMNOGALACTURONAN-BINDING PROTEIN YTCQ"/>
    <property type="match status" value="1"/>
</dbReference>
<dbReference type="EMBL" id="DXIQ01000073">
    <property type="protein sequence ID" value="HIV39583.1"/>
    <property type="molecule type" value="Genomic_DNA"/>
</dbReference>
<dbReference type="PANTHER" id="PTHR43649">
    <property type="entry name" value="ARABINOSE-BINDING PROTEIN-RELATED"/>
    <property type="match status" value="1"/>
</dbReference>